<dbReference type="InterPro" id="IPR029058">
    <property type="entry name" value="AB_hydrolase_fold"/>
</dbReference>
<dbReference type="RefSeq" id="WP_284057174.1">
    <property type="nucleotide sequence ID" value="NZ_JAMSLR010000005.1"/>
</dbReference>
<dbReference type="EMBL" id="JAMSLR010000005">
    <property type="protein sequence ID" value="MCM8749395.1"/>
    <property type="molecule type" value="Genomic_DNA"/>
</dbReference>
<protein>
    <submittedName>
        <fullName evidence="2">Alpha/beta hydrolase</fullName>
    </submittedName>
</protein>
<gene>
    <name evidence="2" type="ORF">NET02_09575</name>
</gene>
<dbReference type="Gene3D" id="3.40.50.1820">
    <property type="entry name" value="alpha/beta hydrolase"/>
    <property type="match status" value="1"/>
</dbReference>
<dbReference type="InterPro" id="IPR050228">
    <property type="entry name" value="Carboxylesterase_BioH"/>
</dbReference>
<sequence length="263" mass="28530">MVRERAVEVNGVRVWLAEAGHPARSPLLLLHGLYDRWESWEPVLSALAERFWVLAPDLRGHARSDRPSTGYRLADYAADAAELLESIVGRSASVVGFSLGALVGVVLAGTRPELVEALVLEDPPLAPFGEPARAWLMALLEAKRGGAAAAYELARDLHPERDEAEWHREAAWLCDTADGPFLALLEGEHQPDPWALLPSITCPTLVLQADPLAGGALDDESAARALAALPRATLARFPETGHAIHRERPTEFVETVLAFLGEQ</sequence>
<proteinExistence type="predicted"/>
<dbReference type="SUPFAM" id="SSF53474">
    <property type="entry name" value="alpha/beta-Hydrolases"/>
    <property type="match status" value="1"/>
</dbReference>
<comment type="caution">
    <text evidence="2">The sequence shown here is derived from an EMBL/GenBank/DDBJ whole genome shotgun (WGS) entry which is preliminary data.</text>
</comment>
<dbReference type="GO" id="GO:0016787">
    <property type="term" value="F:hydrolase activity"/>
    <property type="evidence" value="ECO:0007669"/>
    <property type="project" value="UniProtKB-KW"/>
</dbReference>
<feature type="domain" description="AB hydrolase-1" evidence="1">
    <location>
        <begin position="27"/>
        <end position="254"/>
    </location>
</feature>
<organism evidence="2 3">
    <name type="scientific">Thermalbibacter longus</name>
    <dbReference type="NCBI Taxonomy" id="2951981"/>
    <lineage>
        <taxon>Bacteria</taxon>
        <taxon>Pseudomonadati</taxon>
        <taxon>Thermomicrobiota</taxon>
        <taxon>Thermomicrobia</taxon>
        <taxon>Thermomicrobiales</taxon>
        <taxon>Thermomicrobiaceae</taxon>
        <taxon>Thermalbibacter</taxon>
    </lineage>
</organism>
<reference evidence="2" key="1">
    <citation type="submission" date="2022-06" db="EMBL/GenBank/DDBJ databases">
        <title>CFH 74404 Thermomicrobiaceae sp.</title>
        <authorList>
            <person name="Ming H."/>
            <person name="Li W.-J."/>
            <person name="Zhao Z."/>
        </authorList>
    </citation>
    <scope>NUCLEOTIDE SEQUENCE</scope>
    <source>
        <strain evidence="2">CFH 74404</strain>
    </source>
</reference>
<dbReference type="InterPro" id="IPR000073">
    <property type="entry name" value="AB_hydrolase_1"/>
</dbReference>
<accession>A0AA41WFE7</accession>
<dbReference type="Pfam" id="PF12697">
    <property type="entry name" value="Abhydrolase_6"/>
    <property type="match status" value="1"/>
</dbReference>
<evidence type="ECO:0000313" key="2">
    <source>
        <dbReference type="EMBL" id="MCM8749395.1"/>
    </source>
</evidence>
<evidence type="ECO:0000313" key="3">
    <source>
        <dbReference type="Proteomes" id="UP001165306"/>
    </source>
</evidence>
<dbReference type="AlphaFoldDB" id="A0AA41WFE7"/>
<keyword evidence="2" id="KW-0378">Hydrolase</keyword>
<keyword evidence="3" id="KW-1185">Reference proteome</keyword>
<dbReference type="PANTHER" id="PTHR43194:SF2">
    <property type="entry name" value="PEROXISOMAL MEMBRANE PROTEIN LPX1"/>
    <property type="match status" value="1"/>
</dbReference>
<evidence type="ECO:0000259" key="1">
    <source>
        <dbReference type="Pfam" id="PF12697"/>
    </source>
</evidence>
<dbReference type="PANTHER" id="PTHR43194">
    <property type="entry name" value="HYDROLASE ALPHA/BETA FOLD FAMILY"/>
    <property type="match status" value="1"/>
</dbReference>
<dbReference type="Proteomes" id="UP001165306">
    <property type="component" value="Unassembled WGS sequence"/>
</dbReference>
<name>A0AA41WFE7_9BACT</name>